<evidence type="ECO:0000256" key="4">
    <source>
        <dbReference type="ARBA" id="ARBA00022694"/>
    </source>
</evidence>
<dbReference type="Pfam" id="PF08704">
    <property type="entry name" value="GCD14"/>
    <property type="match status" value="1"/>
</dbReference>
<feature type="domain" description="tRNA (adenine(58)-N(1))-methyltransferase catalytic subunit TRM61 C-terminal" evidence="7">
    <location>
        <begin position="70"/>
        <end position="234"/>
    </location>
</feature>
<comment type="catalytic activity">
    <reaction evidence="5">
        <text>adenosine(58) in tRNA + S-adenosyl-L-methionine = N(1)-methyladenosine(58) in tRNA + S-adenosyl-L-homocysteine + H(+)</text>
        <dbReference type="Rhea" id="RHEA:43152"/>
        <dbReference type="Rhea" id="RHEA-COMP:10365"/>
        <dbReference type="Rhea" id="RHEA-COMP:10366"/>
        <dbReference type="ChEBI" id="CHEBI:15378"/>
        <dbReference type="ChEBI" id="CHEBI:57856"/>
        <dbReference type="ChEBI" id="CHEBI:59789"/>
        <dbReference type="ChEBI" id="CHEBI:74411"/>
        <dbReference type="ChEBI" id="CHEBI:74491"/>
        <dbReference type="EC" id="2.1.1.220"/>
    </reaction>
</comment>
<dbReference type="PROSITE" id="PS51620">
    <property type="entry name" value="SAM_TRM61"/>
    <property type="match status" value="1"/>
</dbReference>
<dbReference type="OrthoDB" id="9781391at2"/>
<dbReference type="InParanoid" id="B2A202"/>
<dbReference type="EMBL" id="CP001034">
    <property type="protein sequence ID" value="ACB84807.1"/>
    <property type="molecule type" value="Genomic_DNA"/>
</dbReference>
<dbReference type="STRING" id="457570.Nther_1224"/>
<feature type="binding site" evidence="6">
    <location>
        <position position="170"/>
    </location>
    <ligand>
        <name>S-adenosyl-L-methionine</name>
        <dbReference type="ChEBI" id="CHEBI:59789"/>
    </ligand>
</feature>
<proteinExistence type="inferred from homology"/>
<keyword evidence="4 5" id="KW-0819">tRNA processing</keyword>
<dbReference type="PIRSF" id="PIRSF017269">
    <property type="entry name" value="GCD14"/>
    <property type="match status" value="1"/>
</dbReference>
<dbReference type="eggNOG" id="COG2519">
    <property type="taxonomic scope" value="Bacteria"/>
</dbReference>
<keyword evidence="9" id="KW-1185">Reference proteome</keyword>
<keyword evidence="2 5" id="KW-0808">Transferase</keyword>
<dbReference type="SUPFAM" id="SSF53335">
    <property type="entry name" value="S-adenosyl-L-methionine-dependent methyltransferases"/>
    <property type="match status" value="1"/>
</dbReference>
<dbReference type="Proteomes" id="UP000001683">
    <property type="component" value="Chromosome"/>
</dbReference>
<name>B2A202_NATTJ</name>
<dbReference type="InterPro" id="IPR049470">
    <property type="entry name" value="TRM61_C"/>
</dbReference>
<feature type="binding site" evidence="6">
    <location>
        <position position="126"/>
    </location>
    <ligand>
        <name>S-adenosyl-L-methionine</name>
        <dbReference type="ChEBI" id="CHEBI:59789"/>
    </ligand>
</feature>
<comment type="function">
    <text evidence="5">Catalyzes the S-adenosyl-L-methionine-dependent formation of N(1)-methyladenine at position 58 (m1A58) in tRNA.</text>
</comment>
<comment type="subunit">
    <text evidence="5">Homotetramer composed of a dimer of dimers.</text>
</comment>
<gene>
    <name evidence="8" type="ordered locus">Nther_1224</name>
</gene>
<protein>
    <recommendedName>
        <fullName evidence="5">tRNA (adenine(58)-N(1))-methyltransferase TrmI</fullName>
        <ecNumber evidence="5">2.1.1.220</ecNumber>
    </recommendedName>
</protein>
<dbReference type="HOGENOM" id="CLU_025402_0_1_9"/>
<dbReference type="CDD" id="cd02440">
    <property type="entry name" value="AdoMet_MTases"/>
    <property type="match status" value="1"/>
</dbReference>
<dbReference type="PANTHER" id="PTHR12133:SF1">
    <property type="entry name" value="TRNA (ADENINE(58)-N(1))-METHYLTRANSFERASE, MITOCHONDRIAL"/>
    <property type="match status" value="1"/>
</dbReference>
<dbReference type="InterPro" id="IPR029063">
    <property type="entry name" value="SAM-dependent_MTases_sf"/>
</dbReference>
<evidence type="ECO:0000256" key="2">
    <source>
        <dbReference type="ARBA" id="ARBA00022679"/>
    </source>
</evidence>
<keyword evidence="3 5" id="KW-0949">S-adenosyl-L-methionine</keyword>
<evidence type="ECO:0000256" key="6">
    <source>
        <dbReference type="PIRSR" id="PIRSR017269-1"/>
    </source>
</evidence>
<reference evidence="8 9" key="2">
    <citation type="journal article" date="2011" name="J. Bacteriol.">
        <title>Complete genome sequence of the anaerobic, halophilic alkalithermophile Natranaerobius thermophilus JW/NM-WN-LF.</title>
        <authorList>
            <person name="Zhao B."/>
            <person name="Mesbah N.M."/>
            <person name="Dalin E."/>
            <person name="Goodwin L."/>
            <person name="Nolan M."/>
            <person name="Pitluck S."/>
            <person name="Chertkov O."/>
            <person name="Brettin T.S."/>
            <person name="Han J."/>
            <person name="Larimer F.W."/>
            <person name="Land M.L."/>
            <person name="Hauser L."/>
            <person name="Kyrpides N."/>
            <person name="Wiegel J."/>
        </authorList>
    </citation>
    <scope>NUCLEOTIDE SEQUENCE [LARGE SCALE GENOMIC DNA]</scope>
    <source>
        <strain evidence="9">ATCC BAA-1301 / DSM 18059 / JW/NM-WN-LF</strain>
    </source>
</reference>
<dbReference type="KEGG" id="nth:Nther_1224"/>
<accession>B2A202</accession>
<sequence>MSTGLDSKRMITDGNKFKKVVDLKADSVQLPTGILTGEKLRQLSPGSEFYLNEKKYFIFECTLADFLEKKLERKTQIMYPKEISFMIYKLDISPGDSVGEAGTGSGAMTLSLSRTVGPQGSVYTYERRSDFSKLVNKNYSRGRKFDNVTFYNQSIEEGIFETDLDAFVLDVREPWEVLDKISHSLKPSGNLGVLVPTYNQISATLPELKDNSFFVTDIVELLLRRYKHNPERMRPEDTMIGHTGYLIIAKKLTGETKSLEEISECEE</sequence>
<reference evidence="8 9" key="1">
    <citation type="submission" date="2008-04" db="EMBL/GenBank/DDBJ databases">
        <title>Complete sequence of chromosome of Natranaerobius thermophilus JW/NM-WN-LF.</title>
        <authorList>
            <consortium name="US DOE Joint Genome Institute"/>
            <person name="Copeland A."/>
            <person name="Lucas S."/>
            <person name="Lapidus A."/>
            <person name="Glavina del Rio T."/>
            <person name="Dalin E."/>
            <person name="Tice H."/>
            <person name="Bruce D."/>
            <person name="Goodwin L."/>
            <person name="Pitluck S."/>
            <person name="Chertkov O."/>
            <person name="Brettin T."/>
            <person name="Detter J.C."/>
            <person name="Han C."/>
            <person name="Kuske C.R."/>
            <person name="Schmutz J."/>
            <person name="Larimer F."/>
            <person name="Land M."/>
            <person name="Hauser L."/>
            <person name="Kyrpides N."/>
            <person name="Lykidis A."/>
            <person name="Mesbah N.M."/>
            <person name="Wiegel J."/>
        </authorList>
    </citation>
    <scope>NUCLEOTIDE SEQUENCE [LARGE SCALE GENOMIC DNA]</scope>
    <source>
        <strain evidence="9">ATCC BAA-1301 / DSM 18059 / JW/NM-WN-LF</strain>
    </source>
</reference>
<dbReference type="PANTHER" id="PTHR12133">
    <property type="entry name" value="TRNA (ADENINE(58)-N(1))-METHYLTRANSFERASE"/>
    <property type="match status" value="1"/>
</dbReference>
<evidence type="ECO:0000256" key="3">
    <source>
        <dbReference type="ARBA" id="ARBA00022691"/>
    </source>
</evidence>
<comment type="similarity">
    <text evidence="5">Belongs to the class I-like SAM-binding methyltransferase superfamily. TRM61 family.</text>
</comment>
<evidence type="ECO:0000256" key="5">
    <source>
        <dbReference type="PIRNR" id="PIRNR017269"/>
    </source>
</evidence>
<dbReference type="InterPro" id="IPR014816">
    <property type="entry name" value="tRNA_MeTrfase_Gcd14"/>
</dbReference>
<evidence type="ECO:0000313" key="9">
    <source>
        <dbReference type="Proteomes" id="UP000001683"/>
    </source>
</evidence>
<dbReference type="RefSeq" id="WP_012447682.1">
    <property type="nucleotide sequence ID" value="NC_010718.1"/>
</dbReference>
<keyword evidence="1 5" id="KW-0489">Methyltransferase</keyword>
<dbReference type="GO" id="GO:0031515">
    <property type="term" value="C:tRNA (m1A) methyltransferase complex"/>
    <property type="evidence" value="ECO:0007669"/>
    <property type="project" value="UniProtKB-UniRule"/>
</dbReference>
<dbReference type="AlphaFoldDB" id="B2A202"/>
<dbReference type="Gene3D" id="3.40.50.150">
    <property type="entry name" value="Vaccinia Virus protein VP39"/>
    <property type="match status" value="1"/>
</dbReference>
<evidence type="ECO:0000256" key="1">
    <source>
        <dbReference type="ARBA" id="ARBA00022603"/>
    </source>
</evidence>
<dbReference type="GO" id="GO:0160107">
    <property type="term" value="F:tRNA (adenine(58)-N1)-methyltransferase activity"/>
    <property type="evidence" value="ECO:0007669"/>
    <property type="project" value="UniProtKB-EC"/>
</dbReference>
<evidence type="ECO:0000259" key="7">
    <source>
        <dbReference type="Pfam" id="PF08704"/>
    </source>
</evidence>
<organism evidence="8 9">
    <name type="scientific">Natranaerobius thermophilus (strain ATCC BAA-1301 / DSM 18059 / JW/NM-WN-LF)</name>
    <dbReference type="NCBI Taxonomy" id="457570"/>
    <lineage>
        <taxon>Bacteria</taxon>
        <taxon>Bacillati</taxon>
        <taxon>Bacillota</taxon>
        <taxon>Clostridia</taxon>
        <taxon>Natranaerobiales</taxon>
        <taxon>Natranaerobiaceae</taxon>
        <taxon>Natranaerobius</taxon>
    </lineage>
</organism>
<evidence type="ECO:0000313" key="8">
    <source>
        <dbReference type="EMBL" id="ACB84807.1"/>
    </source>
</evidence>
<dbReference type="EC" id="2.1.1.220" evidence="5"/>
<dbReference type="GO" id="GO:0030488">
    <property type="term" value="P:tRNA methylation"/>
    <property type="evidence" value="ECO:0007669"/>
    <property type="project" value="InterPro"/>
</dbReference>